<dbReference type="CDD" id="cd06445">
    <property type="entry name" value="ATase"/>
    <property type="match status" value="1"/>
</dbReference>
<dbReference type="InterPro" id="IPR036631">
    <property type="entry name" value="MGMT_N_sf"/>
</dbReference>
<evidence type="ECO:0000259" key="10">
    <source>
        <dbReference type="Pfam" id="PF01035"/>
    </source>
</evidence>
<dbReference type="GO" id="GO:0032259">
    <property type="term" value="P:methylation"/>
    <property type="evidence" value="ECO:0007669"/>
    <property type="project" value="UniProtKB-KW"/>
</dbReference>
<dbReference type="PROSITE" id="PS00374">
    <property type="entry name" value="MGMT"/>
    <property type="match status" value="1"/>
</dbReference>
<keyword evidence="6 9" id="KW-0227">DNA damage</keyword>
<dbReference type="GO" id="GO:0005737">
    <property type="term" value="C:cytoplasm"/>
    <property type="evidence" value="ECO:0007669"/>
    <property type="project" value="UniProtKB-SubCell"/>
</dbReference>
<evidence type="ECO:0000313" key="12">
    <source>
        <dbReference type="Proteomes" id="UP000184612"/>
    </source>
</evidence>
<dbReference type="Pfam" id="PF01035">
    <property type="entry name" value="DNA_binding_1"/>
    <property type="match status" value="1"/>
</dbReference>
<organism evidence="11 12">
    <name type="scientific">Anaerocolumna xylanovorans DSM 12503</name>
    <dbReference type="NCBI Taxonomy" id="1121345"/>
    <lineage>
        <taxon>Bacteria</taxon>
        <taxon>Bacillati</taxon>
        <taxon>Bacillota</taxon>
        <taxon>Clostridia</taxon>
        <taxon>Lachnospirales</taxon>
        <taxon>Lachnospiraceae</taxon>
        <taxon>Anaerocolumna</taxon>
    </lineage>
</organism>
<evidence type="ECO:0000256" key="3">
    <source>
        <dbReference type="ARBA" id="ARBA00022490"/>
    </source>
</evidence>
<dbReference type="NCBIfam" id="TIGR00589">
    <property type="entry name" value="ogt"/>
    <property type="match status" value="1"/>
</dbReference>
<feature type="domain" description="Methylated-DNA-[protein]-cysteine S-methyltransferase DNA binding" evidence="10">
    <location>
        <begin position="70"/>
        <end position="149"/>
    </location>
</feature>
<reference evidence="11 12" key="1">
    <citation type="submission" date="2016-12" db="EMBL/GenBank/DDBJ databases">
        <authorList>
            <person name="Song W.-J."/>
            <person name="Kurnit D.M."/>
        </authorList>
    </citation>
    <scope>NUCLEOTIDE SEQUENCE [LARGE SCALE GENOMIC DNA]</scope>
    <source>
        <strain evidence="11 12">DSM 12503</strain>
    </source>
</reference>
<dbReference type="FunFam" id="1.10.10.10:FF:000214">
    <property type="entry name" value="Methylated-DNA--protein-cysteine methyltransferase"/>
    <property type="match status" value="1"/>
</dbReference>
<name>A0A1M7YHK1_9FIRM</name>
<protein>
    <recommendedName>
        <fullName evidence="9">Methylated-DNA--protein-cysteine methyltransferase</fullName>
        <ecNumber evidence="9">2.1.1.63</ecNumber>
    </recommendedName>
    <alternativeName>
        <fullName evidence="9">6-O-methylguanine-DNA methyltransferase</fullName>
        <shortName evidence="9">MGMT</shortName>
    </alternativeName>
    <alternativeName>
        <fullName evidence="9">O-6-methylguanine-DNA-alkyltransferase</fullName>
    </alternativeName>
</protein>
<dbReference type="GO" id="GO:0003908">
    <property type="term" value="F:methylated-DNA-[protein]-cysteine S-methyltransferase activity"/>
    <property type="evidence" value="ECO:0007669"/>
    <property type="project" value="UniProtKB-UniRule"/>
</dbReference>
<evidence type="ECO:0000256" key="1">
    <source>
        <dbReference type="ARBA" id="ARBA00001286"/>
    </source>
</evidence>
<dbReference type="InterPro" id="IPR023546">
    <property type="entry name" value="MGMT"/>
</dbReference>
<accession>A0A1M7YHK1</accession>
<evidence type="ECO:0000256" key="9">
    <source>
        <dbReference type="HAMAP-Rule" id="MF_00772"/>
    </source>
</evidence>
<dbReference type="GO" id="GO:0006307">
    <property type="term" value="P:DNA alkylation repair"/>
    <property type="evidence" value="ECO:0007669"/>
    <property type="project" value="UniProtKB-UniRule"/>
</dbReference>
<dbReference type="InterPro" id="IPR001497">
    <property type="entry name" value="MethylDNA_cys_MeTrfase_AS"/>
</dbReference>
<keyword evidence="7 9" id="KW-0234">DNA repair</keyword>
<comment type="function">
    <text evidence="9">Involved in the cellular defense against the biological effects of O6-methylguanine (O6-MeG) and O4-methylthymine (O4-MeT) in DNA. Repairs the methylated nucleobase in DNA by stoichiometrically transferring the methyl group to a cysteine residue in the enzyme. This is a suicide reaction: the enzyme is irreversibly inactivated.</text>
</comment>
<keyword evidence="3 9" id="KW-0963">Cytoplasm</keyword>
<evidence type="ECO:0000256" key="5">
    <source>
        <dbReference type="ARBA" id="ARBA00022679"/>
    </source>
</evidence>
<comment type="catalytic activity">
    <reaction evidence="8 9">
        <text>a 6-O-methyl-2'-deoxyguanosine in DNA + L-cysteinyl-[protein] = S-methyl-L-cysteinyl-[protein] + a 2'-deoxyguanosine in DNA</text>
        <dbReference type="Rhea" id="RHEA:24000"/>
        <dbReference type="Rhea" id="RHEA-COMP:10131"/>
        <dbReference type="Rhea" id="RHEA-COMP:10132"/>
        <dbReference type="Rhea" id="RHEA-COMP:11367"/>
        <dbReference type="Rhea" id="RHEA-COMP:11368"/>
        <dbReference type="ChEBI" id="CHEBI:29950"/>
        <dbReference type="ChEBI" id="CHEBI:82612"/>
        <dbReference type="ChEBI" id="CHEBI:85445"/>
        <dbReference type="ChEBI" id="CHEBI:85448"/>
        <dbReference type="EC" id="2.1.1.63"/>
    </reaction>
</comment>
<evidence type="ECO:0000313" key="11">
    <source>
        <dbReference type="EMBL" id="SHO52056.1"/>
    </source>
</evidence>
<dbReference type="InterPro" id="IPR036388">
    <property type="entry name" value="WH-like_DNA-bd_sf"/>
</dbReference>
<dbReference type="Gene3D" id="1.10.10.10">
    <property type="entry name" value="Winged helix-like DNA-binding domain superfamily/Winged helix DNA-binding domain"/>
    <property type="match status" value="1"/>
</dbReference>
<comment type="miscellaneous">
    <text evidence="9">This enzyme catalyzes only one turnover and therefore is not strictly catalytic. According to one definition, an enzyme is a biocatalyst that acts repeatedly and over many reaction cycles.</text>
</comment>
<dbReference type="Proteomes" id="UP000184612">
    <property type="component" value="Unassembled WGS sequence"/>
</dbReference>
<dbReference type="InterPro" id="IPR036217">
    <property type="entry name" value="MethylDNA_cys_MeTrfase_DNAb"/>
</dbReference>
<dbReference type="EMBL" id="FRFD01000010">
    <property type="protein sequence ID" value="SHO52056.1"/>
    <property type="molecule type" value="Genomic_DNA"/>
</dbReference>
<evidence type="ECO:0000256" key="2">
    <source>
        <dbReference type="ARBA" id="ARBA00008711"/>
    </source>
</evidence>
<dbReference type="PANTHER" id="PTHR10815">
    <property type="entry name" value="METHYLATED-DNA--PROTEIN-CYSTEINE METHYLTRANSFERASE"/>
    <property type="match status" value="1"/>
</dbReference>
<evidence type="ECO:0000256" key="7">
    <source>
        <dbReference type="ARBA" id="ARBA00023204"/>
    </source>
</evidence>
<dbReference type="EC" id="2.1.1.63" evidence="9"/>
<gene>
    <name evidence="11" type="ORF">SAMN02745217_03484</name>
</gene>
<comment type="catalytic activity">
    <reaction evidence="1 9">
        <text>a 4-O-methyl-thymidine in DNA + L-cysteinyl-[protein] = a thymidine in DNA + S-methyl-L-cysteinyl-[protein]</text>
        <dbReference type="Rhea" id="RHEA:53428"/>
        <dbReference type="Rhea" id="RHEA-COMP:10131"/>
        <dbReference type="Rhea" id="RHEA-COMP:10132"/>
        <dbReference type="Rhea" id="RHEA-COMP:13555"/>
        <dbReference type="Rhea" id="RHEA-COMP:13556"/>
        <dbReference type="ChEBI" id="CHEBI:29950"/>
        <dbReference type="ChEBI" id="CHEBI:82612"/>
        <dbReference type="ChEBI" id="CHEBI:137386"/>
        <dbReference type="ChEBI" id="CHEBI:137387"/>
        <dbReference type="EC" id="2.1.1.63"/>
    </reaction>
</comment>
<evidence type="ECO:0000256" key="8">
    <source>
        <dbReference type="ARBA" id="ARBA00049348"/>
    </source>
</evidence>
<evidence type="ECO:0000256" key="4">
    <source>
        <dbReference type="ARBA" id="ARBA00022603"/>
    </source>
</evidence>
<dbReference type="AlphaFoldDB" id="A0A1M7YHK1"/>
<dbReference type="HAMAP" id="MF_00772">
    <property type="entry name" value="OGT"/>
    <property type="match status" value="1"/>
</dbReference>
<comment type="subcellular location">
    <subcellularLocation>
        <location evidence="9">Cytoplasm</location>
    </subcellularLocation>
</comment>
<dbReference type="OrthoDB" id="9802228at2"/>
<evidence type="ECO:0000256" key="6">
    <source>
        <dbReference type="ARBA" id="ARBA00022763"/>
    </source>
</evidence>
<dbReference type="SUPFAM" id="SSF53155">
    <property type="entry name" value="Methylated DNA-protein cysteine methyltransferase domain"/>
    <property type="match status" value="1"/>
</dbReference>
<feature type="active site" description="Nucleophile; methyl group acceptor" evidence="9">
    <location>
        <position position="121"/>
    </location>
</feature>
<dbReference type="SUPFAM" id="SSF46767">
    <property type="entry name" value="Methylated DNA-protein cysteine methyltransferase, C-terminal domain"/>
    <property type="match status" value="1"/>
</dbReference>
<keyword evidence="12" id="KW-1185">Reference proteome</keyword>
<comment type="similarity">
    <text evidence="2 9">Belongs to the MGMT family.</text>
</comment>
<dbReference type="STRING" id="1121345.SAMN02745217_03484"/>
<keyword evidence="4 9" id="KW-0489">Methyltransferase</keyword>
<keyword evidence="5 9" id="KW-0808">Transferase</keyword>
<dbReference type="InterPro" id="IPR014048">
    <property type="entry name" value="MethylDNA_cys_MeTrfase_DNA-bd"/>
</dbReference>
<proteinExistence type="inferred from homology"/>
<dbReference type="PANTHER" id="PTHR10815:SF5">
    <property type="entry name" value="METHYLATED-DNA--PROTEIN-CYSTEINE METHYLTRANSFERASE"/>
    <property type="match status" value="1"/>
</dbReference>
<sequence>MIRYAFYEFEFGILKIGYTDTAITFLKRTDRIDSCNELSALSDMAFKQVSEYLKGMRQAFDFPYELCGTEFQKKVWNALCQIPYGEKRTYKQIAEAVGNPKGSRAVGMANNKNPITIAVPCHRVIGTDGRLVGYAGGLEMKKFLLELEQSRKLV</sequence>